<dbReference type="AlphaFoldDB" id="A0A193GD98"/>
<dbReference type="Proteomes" id="UP000091926">
    <property type="component" value="Chromosome"/>
</dbReference>
<dbReference type="PIRSF" id="PIRSF017082">
    <property type="entry name" value="YflP"/>
    <property type="match status" value="1"/>
</dbReference>
<dbReference type="KEGG" id="bfz:BAU07_12365"/>
<dbReference type="Gene3D" id="3.40.190.150">
    <property type="entry name" value="Bordetella uptake gene, domain 1"/>
    <property type="match status" value="1"/>
</dbReference>
<accession>A0A193GD98</accession>
<keyword evidence="4" id="KW-1185">Reference proteome</keyword>
<protein>
    <submittedName>
        <fullName evidence="3">ABC transporter substrate-binding protein</fullName>
    </submittedName>
</protein>
<comment type="similarity">
    <text evidence="1">Belongs to the UPF0065 (bug) family.</text>
</comment>
<dbReference type="InterPro" id="IPR042100">
    <property type="entry name" value="Bug_dom1"/>
</dbReference>
<dbReference type="InterPro" id="IPR005064">
    <property type="entry name" value="BUG"/>
</dbReference>
<dbReference type="Pfam" id="PF03401">
    <property type="entry name" value="TctC"/>
    <property type="match status" value="1"/>
</dbReference>
<organism evidence="3 4">
    <name type="scientific">Bordetella flabilis</name>
    <dbReference type="NCBI Taxonomy" id="463014"/>
    <lineage>
        <taxon>Bacteria</taxon>
        <taxon>Pseudomonadati</taxon>
        <taxon>Pseudomonadota</taxon>
        <taxon>Betaproteobacteria</taxon>
        <taxon>Burkholderiales</taxon>
        <taxon>Alcaligenaceae</taxon>
        <taxon>Bordetella</taxon>
    </lineage>
</organism>
<dbReference type="EMBL" id="CP016172">
    <property type="protein sequence ID" value="ANN77790.1"/>
    <property type="molecule type" value="Genomic_DNA"/>
</dbReference>
<proteinExistence type="inferred from homology"/>
<dbReference type="RefSeq" id="WP_066658022.1">
    <property type="nucleotide sequence ID" value="NZ_CBCSCL010000049.1"/>
</dbReference>
<evidence type="ECO:0000313" key="3">
    <source>
        <dbReference type="EMBL" id="ANN77790.1"/>
    </source>
</evidence>
<evidence type="ECO:0000256" key="1">
    <source>
        <dbReference type="ARBA" id="ARBA00006987"/>
    </source>
</evidence>
<name>A0A193GD98_9BORD</name>
<dbReference type="PANTHER" id="PTHR42928">
    <property type="entry name" value="TRICARBOXYLATE-BINDING PROTEIN"/>
    <property type="match status" value="1"/>
</dbReference>
<dbReference type="PANTHER" id="PTHR42928:SF5">
    <property type="entry name" value="BLR1237 PROTEIN"/>
    <property type="match status" value="1"/>
</dbReference>
<evidence type="ECO:0000313" key="4">
    <source>
        <dbReference type="Proteomes" id="UP000091926"/>
    </source>
</evidence>
<keyword evidence="2" id="KW-0732">Signal</keyword>
<dbReference type="Gene3D" id="3.40.190.10">
    <property type="entry name" value="Periplasmic binding protein-like II"/>
    <property type="match status" value="1"/>
</dbReference>
<sequence>MKTYAKHMLAAAVSAAAVLTQATPAMAQGTGDWPSKPITIVVPYAPGGFADTRVRLIASKLEPRLKQPVVVENKAGAGGVVGTTFIARANPDGYTLGTGNLAPMSVNPSLMQSIPYDPLKDLAPVILIENSPLVLSVNKSVQAGNLTELIALARSEPGKLTFGSSGVGGAHHLSGEMFAEQAHIDLTHVPYKGGNLAATDLMGGHITMMFEMGYSALPAIKGDKVRPIAVTSARRISVLPDVPTMVEAGLPGYESYNWQGIVAPAGTPRPIIDRLNAELNAVLKDPEVAKAIEDTGSQAGGGTPEQFAAFIQSETAKWAQVIKEAKITPQ</sequence>
<dbReference type="CDD" id="cd13578">
    <property type="entry name" value="PBP2_Bug27"/>
    <property type="match status" value="1"/>
</dbReference>
<dbReference type="OrthoDB" id="8678477at2"/>
<gene>
    <name evidence="3" type="ORF">BAU07_12365</name>
</gene>
<evidence type="ECO:0000256" key="2">
    <source>
        <dbReference type="SAM" id="SignalP"/>
    </source>
</evidence>
<dbReference type="SUPFAM" id="SSF53850">
    <property type="entry name" value="Periplasmic binding protein-like II"/>
    <property type="match status" value="1"/>
</dbReference>
<reference evidence="3 4" key="1">
    <citation type="submission" date="2016-06" db="EMBL/GenBank/DDBJ databases">
        <title>Complete genome sequences of Bordetella bronchialis and Bordetella flabilis.</title>
        <authorList>
            <person name="LiPuma J.J."/>
            <person name="Spilker T."/>
        </authorList>
    </citation>
    <scope>NUCLEOTIDE SEQUENCE [LARGE SCALE GENOMIC DNA]</scope>
    <source>
        <strain evidence="3 4">AU10664</strain>
    </source>
</reference>
<dbReference type="STRING" id="463014.BAU07_12365"/>
<feature type="signal peptide" evidence="2">
    <location>
        <begin position="1"/>
        <end position="27"/>
    </location>
</feature>
<feature type="chain" id="PRO_5008258835" evidence="2">
    <location>
        <begin position="28"/>
        <end position="330"/>
    </location>
</feature>